<feature type="compositionally biased region" description="Low complexity" evidence="1">
    <location>
        <begin position="168"/>
        <end position="179"/>
    </location>
</feature>
<reference evidence="2 3" key="1">
    <citation type="journal article" date="2010" name="Nat. Biotechnol.">
        <title>Genome sequence of the model mushroom Schizophyllum commune.</title>
        <authorList>
            <person name="Ohm R.A."/>
            <person name="de Jong J.F."/>
            <person name="Lugones L.G."/>
            <person name="Aerts A."/>
            <person name="Kothe E."/>
            <person name="Stajich J.E."/>
            <person name="de Vries R.P."/>
            <person name="Record E."/>
            <person name="Levasseur A."/>
            <person name="Baker S.E."/>
            <person name="Bartholomew K.A."/>
            <person name="Coutinho P.M."/>
            <person name="Erdmann S."/>
            <person name="Fowler T.J."/>
            <person name="Gathman A.C."/>
            <person name="Lombard V."/>
            <person name="Henrissat B."/>
            <person name="Knabe N."/>
            <person name="Kuees U."/>
            <person name="Lilly W.W."/>
            <person name="Lindquist E."/>
            <person name="Lucas S."/>
            <person name="Magnuson J.K."/>
            <person name="Piumi F."/>
            <person name="Raudaskoski M."/>
            <person name="Salamov A."/>
            <person name="Schmutz J."/>
            <person name="Schwarze F.W.M.R."/>
            <person name="vanKuyk P.A."/>
            <person name="Horton J.S."/>
            <person name="Grigoriev I.V."/>
            <person name="Woesten H.A.B."/>
        </authorList>
    </citation>
    <scope>NUCLEOTIDE SEQUENCE [LARGE SCALE GENOMIC DNA]</scope>
    <source>
        <strain evidence="3">H4-8 / FGSC 9210</strain>
    </source>
</reference>
<dbReference type="Gene3D" id="1.10.10.2360">
    <property type="match status" value="2"/>
</dbReference>
<feature type="compositionally biased region" description="Pro residues" evidence="1">
    <location>
        <begin position="54"/>
        <end position="63"/>
    </location>
</feature>
<organism evidence="3">
    <name type="scientific">Schizophyllum commune (strain H4-8 / FGSC 9210)</name>
    <name type="common">Split gill fungus</name>
    <dbReference type="NCBI Taxonomy" id="578458"/>
    <lineage>
        <taxon>Eukaryota</taxon>
        <taxon>Fungi</taxon>
        <taxon>Dikarya</taxon>
        <taxon>Basidiomycota</taxon>
        <taxon>Agaricomycotina</taxon>
        <taxon>Agaricomycetes</taxon>
        <taxon>Agaricomycetidae</taxon>
        <taxon>Agaricales</taxon>
        <taxon>Schizophyllaceae</taxon>
        <taxon>Schizophyllum</taxon>
    </lineage>
</organism>
<dbReference type="InterPro" id="IPR037665">
    <property type="entry name" value="Nucleoporin_S59-like"/>
</dbReference>
<accession>D8Q7G3</accession>
<dbReference type="PANTHER" id="PTHR23198">
    <property type="entry name" value="NUCLEOPORIN"/>
    <property type="match status" value="1"/>
</dbReference>
<dbReference type="GO" id="GO:0008139">
    <property type="term" value="F:nuclear localization sequence binding"/>
    <property type="evidence" value="ECO:0007669"/>
    <property type="project" value="TreeGrafter"/>
</dbReference>
<sequence length="400" mass="40662">MSFSGLFSSTRSTASSSRGKVTFMSINVVPGQPESSFEELRVQDYLKAYTTTGKPPPPVPEQPPDAQTRATLGLPPLFRGVLIDESTGAIEAPPAPQEVYTDPAKLPPAQEFTVYEDTNERVKYQSICCHPSYQKFTPEELRYYAYLRGHKEPPTPVKMSPFGVVEASTTSSSSSTSTSRPPISGYNGTASTSSRDEQYQSINAKPEYEGHSFEELRYEFLKHGRELTSKEIFASYGANTAAAAPGFMSPGAAAPGAPAVPGLGSALGAPAIPGLAGAFGGAGAPGAFGAPAAPSPAGMPMSAVPSGGMFGAGAPFAAGATPPTFTAGAGAPPSALGAPSALAGPSALGGPPASSFAAGPPATPFSATPTAPATPFAATPTQPATPFGAQPGSAAPRRFW</sequence>
<name>D8Q7G3_SCHCM</name>
<dbReference type="OrthoDB" id="3234974at2759"/>
<dbReference type="PANTHER" id="PTHR23198:SF6">
    <property type="entry name" value="NUCLEAR PORE COMPLEX PROTEIN NUP98-NUP96"/>
    <property type="match status" value="1"/>
</dbReference>
<keyword evidence="3" id="KW-1185">Reference proteome</keyword>
<feature type="region of interest" description="Disordered" evidence="1">
    <location>
        <begin position="49"/>
        <end position="69"/>
    </location>
</feature>
<dbReference type="GO" id="GO:0034398">
    <property type="term" value="P:telomere tethering at nuclear periphery"/>
    <property type="evidence" value="ECO:0007669"/>
    <property type="project" value="TreeGrafter"/>
</dbReference>
<dbReference type="KEGG" id="scm:SCHCO_02629298"/>
<evidence type="ECO:0000256" key="1">
    <source>
        <dbReference type="SAM" id="MobiDB-lite"/>
    </source>
</evidence>
<dbReference type="GO" id="GO:0017056">
    <property type="term" value="F:structural constituent of nuclear pore"/>
    <property type="evidence" value="ECO:0007669"/>
    <property type="project" value="TreeGrafter"/>
</dbReference>
<dbReference type="GO" id="GO:0006405">
    <property type="term" value="P:RNA export from nucleus"/>
    <property type="evidence" value="ECO:0007669"/>
    <property type="project" value="TreeGrafter"/>
</dbReference>
<dbReference type="AlphaFoldDB" id="D8Q7G3"/>
<gene>
    <name evidence="2" type="ORF">SCHCODRAFT_235385</name>
</gene>
<dbReference type="GO" id="GO:0000973">
    <property type="term" value="P:post-transcriptional tethering of RNA polymerase II gene DNA at nuclear periphery"/>
    <property type="evidence" value="ECO:0007669"/>
    <property type="project" value="TreeGrafter"/>
</dbReference>
<dbReference type="GO" id="GO:0006606">
    <property type="term" value="P:protein import into nucleus"/>
    <property type="evidence" value="ECO:0007669"/>
    <property type="project" value="TreeGrafter"/>
</dbReference>
<dbReference type="VEuPathDB" id="FungiDB:SCHCODRAFT_02629298"/>
<dbReference type="GO" id="GO:0003723">
    <property type="term" value="F:RNA binding"/>
    <property type="evidence" value="ECO:0007669"/>
    <property type="project" value="TreeGrafter"/>
</dbReference>
<dbReference type="GO" id="GO:0044614">
    <property type="term" value="C:nuclear pore cytoplasmic filaments"/>
    <property type="evidence" value="ECO:0007669"/>
    <property type="project" value="TreeGrafter"/>
</dbReference>
<dbReference type="RefSeq" id="XP_003031317.1">
    <property type="nucleotide sequence ID" value="XM_003031271.1"/>
</dbReference>
<dbReference type="HOGENOM" id="CLU_689183_0_0_1"/>
<dbReference type="InParanoid" id="D8Q7G3"/>
<dbReference type="GeneID" id="9586672"/>
<feature type="compositionally biased region" description="Low complexity" evidence="1">
    <location>
        <begin position="342"/>
        <end position="391"/>
    </location>
</feature>
<dbReference type="OMA" id="RCHAYAT"/>
<protein>
    <submittedName>
        <fullName evidence="2">Uncharacterized protein</fullName>
    </submittedName>
</protein>
<dbReference type="eggNOG" id="ENOG502STUE">
    <property type="taxonomic scope" value="Eukaryota"/>
</dbReference>
<feature type="region of interest" description="Disordered" evidence="1">
    <location>
        <begin position="342"/>
        <end position="400"/>
    </location>
</feature>
<feature type="region of interest" description="Disordered" evidence="1">
    <location>
        <begin position="167"/>
        <end position="199"/>
    </location>
</feature>
<evidence type="ECO:0000313" key="2">
    <source>
        <dbReference type="EMBL" id="EFI96414.1"/>
    </source>
</evidence>
<proteinExistence type="predicted"/>
<evidence type="ECO:0000313" key="3">
    <source>
        <dbReference type="Proteomes" id="UP000007431"/>
    </source>
</evidence>
<feature type="compositionally biased region" description="Polar residues" evidence="1">
    <location>
        <begin position="186"/>
        <end position="199"/>
    </location>
</feature>
<dbReference type="Proteomes" id="UP000007431">
    <property type="component" value="Unassembled WGS sequence"/>
</dbReference>
<dbReference type="EMBL" id="GL377307">
    <property type="protein sequence ID" value="EFI96414.1"/>
    <property type="molecule type" value="Genomic_DNA"/>
</dbReference>